<feature type="region of interest" description="Disordered" evidence="1">
    <location>
        <begin position="49"/>
        <end position="78"/>
    </location>
</feature>
<comment type="caution">
    <text evidence="2">The sequence shown here is derived from an EMBL/GenBank/DDBJ whole genome shotgun (WGS) entry which is preliminary data.</text>
</comment>
<dbReference type="EMBL" id="WNYA01034329">
    <property type="protein sequence ID" value="KAG8537069.1"/>
    <property type="molecule type" value="Genomic_DNA"/>
</dbReference>
<protein>
    <submittedName>
        <fullName evidence="2">Uncharacterized protein</fullName>
    </submittedName>
</protein>
<accession>A0AAV6YHQ8</accession>
<name>A0AAV6YHQ8_ENGPU</name>
<proteinExistence type="predicted"/>
<evidence type="ECO:0000256" key="1">
    <source>
        <dbReference type="SAM" id="MobiDB-lite"/>
    </source>
</evidence>
<dbReference type="Proteomes" id="UP000824782">
    <property type="component" value="Unassembled WGS sequence"/>
</dbReference>
<reference evidence="2" key="1">
    <citation type="thesis" date="2020" institute="ProQuest LLC" country="789 East Eisenhower Parkway, Ann Arbor, MI, USA">
        <title>Comparative Genomics and Chromosome Evolution.</title>
        <authorList>
            <person name="Mudd A.B."/>
        </authorList>
    </citation>
    <scope>NUCLEOTIDE SEQUENCE</scope>
    <source>
        <strain evidence="2">237g6f4</strain>
        <tissue evidence="2">Blood</tissue>
    </source>
</reference>
<evidence type="ECO:0000313" key="2">
    <source>
        <dbReference type="EMBL" id="KAG8537069.1"/>
    </source>
</evidence>
<keyword evidence="3" id="KW-1185">Reference proteome</keyword>
<sequence length="260" mass="28849">MPAEGLTSASRLWGCRCCRQSLRSRLWPRRGSGRCRNWSGRSWKIRNHSSRSGRLIGNSSRPRCRLGSSSRPRCRLSRSRSLPTWGLHMGPRYQHGSRERQQEPPGWCLALCHRLEVRPHDGGPGHSTMQPMSSEGPPDRLCRDHNNSLEGFQGLRLFHGGEWLRTPHGVDLAAPSSGTLMKRGRKLASCQGVESKPSLPRAVAGSIFPYATGGGVRAIRAWVELDESWGLPASEGFGGLELFAAPQPREVTLQPLLHQL</sequence>
<dbReference type="AlphaFoldDB" id="A0AAV6YHQ8"/>
<organism evidence="2 3">
    <name type="scientific">Engystomops pustulosus</name>
    <name type="common">Tungara frog</name>
    <name type="synonym">Physalaemus pustulosus</name>
    <dbReference type="NCBI Taxonomy" id="76066"/>
    <lineage>
        <taxon>Eukaryota</taxon>
        <taxon>Metazoa</taxon>
        <taxon>Chordata</taxon>
        <taxon>Craniata</taxon>
        <taxon>Vertebrata</taxon>
        <taxon>Euteleostomi</taxon>
        <taxon>Amphibia</taxon>
        <taxon>Batrachia</taxon>
        <taxon>Anura</taxon>
        <taxon>Neobatrachia</taxon>
        <taxon>Hyloidea</taxon>
        <taxon>Leptodactylidae</taxon>
        <taxon>Leiuperinae</taxon>
        <taxon>Engystomops</taxon>
    </lineage>
</organism>
<evidence type="ECO:0000313" key="3">
    <source>
        <dbReference type="Proteomes" id="UP000824782"/>
    </source>
</evidence>
<feature type="compositionally biased region" description="Low complexity" evidence="1">
    <location>
        <begin position="59"/>
        <end position="71"/>
    </location>
</feature>
<gene>
    <name evidence="2" type="ORF">GDO81_025139</name>
</gene>